<evidence type="ECO:0000313" key="9">
    <source>
        <dbReference type="Proteomes" id="UP000075680"/>
    </source>
</evidence>
<proteinExistence type="predicted"/>
<feature type="domain" description="Peptidase metallopeptidase" evidence="7">
    <location>
        <begin position="189"/>
        <end position="301"/>
    </location>
</feature>
<dbReference type="InterPro" id="IPR024079">
    <property type="entry name" value="MetalloPept_cat_dom_sf"/>
</dbReference>
<dbReference type="Proteomes" id="UP000075680">
    <property type="component" value="Unassembled WGS sequence"/>
</dbReference>
<dbReference type="GO" id="GO:0006508">
    <property type="term" value="P:proteolysis"/>
    <property type="evidence" value="ECO:0007669"/>
    <property type="project" value="UniProtKB-KW"/>
</dbReference>
<dbReference type="SUPFAM" id="SSF55486">
    <property type="entry name" value="Metalloproteases ('zincins'), catalytic domain"/>
    <property type="match status" value="1"/>
</dbReference>
<keyword evidence="2" id="KW-0479">Metal-binding</keyword>
<keyword evidence="6" id="KW-0732">Signal</keyword>
<dbReference type="RefSeq" id="WP_061519092.1">
    <property type="nucleotide sequence ID" value="NZ_JRUE01000195.1"/>
</dbReference>
<keyword evidence="3" id="KW-0378">Hydrolase</keyword>
<reference evidence="8 9" key="1">
    <citation type="journal article" date="2016" name="Sci. Rep.">
        <title>Genomic and phenotypic characterization of the species Acinetobacter venetianus.</title>
        <authorList>
            <person name="Fondi M."/>
            <person name="Maida I."/>
            <person name="Perrin E."/>
            <person name="Orlandini V."/>
            <person name="La Torre L."/>
            <person name="Bosi E."/>
            <person name="Negroni A."/>
            <person name="Zanaroli G."/>
            <person name="Fava F."/>
            <person name="Decorosi F."/>
            <person name="Giovannetti L."/>
            <person name="Viti C."/>
            <person name="Vaneechoutte M."/>
            <person name="Dijkshoorn L."/>
            <person name="Fani R."/>
        </authorList>
    </citation>
    <scope>NUCLEOTIDE SEQUENCE [LARGE SCALE GENOMIC DNA]</scope>
    <source>
        <strain evidence="8 9">LUH5627</strain>
    </source>
</reference>
<dbReference type="GO" id="GO:0008270">
    <property type="term" value="F:zinc ion binding"/>
    <property type="evidence" value="ECO:0007669"/>
    <property type="project" value="InterPro"/>
</dbReference>
<dbReference type="Gene3D" id="3.40.390.10">
    <property type="entry name" value="Collagenase (Catalytic Domain)"/>
    <property type="match status" value="1"/>
</dbReference>
<dbReference type="SMART" id="SM00235">
    <property type="entry name" value="ZnMc"/>
    <property type="match status" value="1"/>
</dbReference>
<comment type="caution">
    <text evidence="8">The sequence shown here is derived from an EMBL/GenBank/DDBJ whole genome shotgun (WGS) entry which is preliminary data.</text>
</comment>
<evidence type="ECO:0000313" key="8">
    <source>
        <dbReference type="EMBL" id="KXZ67181.1"/>
    </source>
</evidence>
<feature type="chain" id="PRO_5007562800" evidence="6">
    <location>
        <begin position="24"/>
        <end position="303"/>
    </location>
</feature>
<evidence type="ECO:0000259" key="7">
    <source>
        <dbReference type="SMART" id="SM00235"/>
    </source>
</evidence>
<sequence length="303" mass="35345">MRKQGLAVIVACLCIGLPNLSYAQNASHTAGSHTHESMQMPLHYRIADIDPRFNLDSQQVLELTQQAAKIWEQETGQKNFIYDPQAEFTINFVYDERQQHSKNRVENLDQLNQQQQQWENQRLQLQQVKDEIQKMTALIASKKTQLTSQFQQYNADVQRFNQLRSSSKQMADQLAQRQQELQLQSNSLKQEIAQHKQKTQQLNQAIQSLNQNNKQLVLSANQFNKNFQPRLFHKGHFNGKQIYIYEFTSKEDLRLTLAHELGHALGLEHTDDPTSIMYPVIQKQNLQKFELTKADQELVRAMN</sequence>
<dbReference type="Pfam" id="PF00413">
    <property type="entry name" value="Peptidase_M10"/>
    <property type="match status" value="1"/>
</dbReference>
<dbReference type="InterPro" id="IPR006026">
    <property type="entry name" value="Peptidase_Metallo"/>
</dbReference>
<evidence type="ECO:0000256" key="2">
    <source>
        <dbReference type="ARBA" id="ARBA00022723"/>
    </source>
</evidence>
<protein>
    <submittedName>
        <fullName evidence="8">Matrixin</fullName>
    </submittedName>
</protein>
<dbReference type="GO" id="GO:0004222">
    <property type="term" value="F:metalloendopeptidase activity"/>
    <property type="evidence" value="ECO:0007669"/>
    <property type="project" value="InterPro"/>
</dbReference>
<dbReference type="PATRIC" id="fig|52133.18.peg.2321"/>
<dbReference type="InterPro" id="IPR001818">
    <property type="entry name" value="Pept_M10_metallopeptidase"/>
</dbReference>
<dbReference type="GO" id="GO:0031012">
    <property type="term" value="C:extracellular matrix"/>
    <property type="evidence" value="ECO:0007669"/>
    <property type="project" value="InterPro"/>
</dbReference>
<accession>A0A150HMI4</accession>
<evidence type="ECO:0000256" key="6">
    <source>
        <dbReference type="SAM" id="SignalP"/>
    </source>
</evidence>
<keyword evidence="5" id="KW-0175">Coiled coil</keyword>
<keyword evidence="1" id="KW-0645">Protease</keyword>
<feature type="coiled-coil region" evidence="5">
    <location>
        <begin position="101"/>
        <end position="145"/>
    </location>
</feature>
<feature type="coiled-coil region" evidence="5">
    <location>
        <begin position="171"/>
        <end position="226"/>
    </location>
</feature>
<evidence type="ECO:0000256" key="4">
    <source>
        <dbReference type="ARBA" id="ARBA00022833"/>
    </source>
</evidence>
<name>A0A150HMI4_9GAMM</name>
<gene>
    <name evidence="8" type="ORF">AVENLUH5627_02246</name>
</gene>
<keyword evidence="4" id="KW-0862">Zinc</keyword>
<evidence type="ECO:0000256" key="1">
    <source>
        <dbReference type="ARBA" id="ARBA00022670"/>
    </source>
</evidence>
<evidence type="ECO:0000256" key="3">
    <source>
        <dbReference type="ARBA" id="ARBA00022801"/>
    </source>
</evidence>
<feature type="signal peptide" evidence="6">
    <location>
        <begin position="1"/>
        <end position="23"/>
    </location>
</feature>
<evidence type="ECO:0000256" key="5">
    <source>
        <dbReference type="SAM" id="Coils"/>
    </source>
</evidence>
<dbReference type="EMBL" id="JRUE01000195">
    <property type="protein sequence ID" value="KXZ67181.1"/>
    <property type="molecule type" value="Genomic_DNA"/>
</dbReference>
<organism evidence="8 9">
    <name type="scientific">Acinetobacter venetianus</name>
    <dbReference type="NCBI Taxonomy" id="52133"/>
    <lineage>
        <taxon>Bacteria</taxon>
        <taxon>Pseudomonadati</taxon>
        <taxon>Pseudomonadota</taxon>
        <taxon>Gammaproteobacteria</taxon>
        <taxon>Moraxellales</taxon>
        <taxon>Moraxellaceae</taxon>
        <taxon>Acinetobacter</taxon>
    </lineage>
</organism>
<dbReference type="AlphaFoldDB" id="A0A150HMI4"/>